<evidence type="ECO:0000313" key="4">
    <source>
        <dbReference type="EMBL" id="TCU82650.1"/>
    </source>
</evidence>
<evidence type="ECO:0000256" key="1">
    <source>
        <dbReference type="SAM" id="SignalP"/>
    </source>
</evidence>
<feature type="chain" id="PRO_5017011978" evidence="1">
    <location>
        <begin position="21"/>
        <end position="341"/>
    </location>
</feature>
<sequence>MKTTSLKASLFLLLVCYSHAYSATYLKPSALAQQKYEQLLNNKKFDEIDQAAAKAKKNNEMTAEGLPLLAAIYAGTAGCITDKCSNNPSNNYWQKKKKVLLEWQLKKPESSTAKIANALYYLEYGWSIRGTGFSNSVSKERWALFNENTNKAKSELIKISPKYSNDPGWYATMLLIALAQGWEAVEFNKLYDEATAKFPLYIPLYFTAASYHSEFWHGSKKEFREFVEQAVKQTQATLGPSLYARLNWLFYSPTMFSNGQIEWPLMRKGLERIVHDYPDMWNFNNFGKFACIANDAKILPVIMNKIDKSSIISAWGSQEYYDYCLAFAKDVHPDFVDQIKF</sequence>
<feature type="signal peptide" evidence="1">
    <location>
        <begin position="1"/>
        <end position="20"/>
    </location>
</feature>
<evidence type="ECO:0000313" key="5">
    <source>
        <dbReference type="Proteomes" id="UP000255108"/>
    </source>
</evidence>
<organism evidence="3 5">
    <name type="scientific">Iodobacter fluviatilis</name>
    <dbReference type="NCBI Taxonomy" id="537"/>
    <lineage>
        <taxon>Bacteria</taxon>
        <taxon>Pseudomonadati</taxon>
        <taxon>Pseudomonadota</taxon>
        <taxon>Betaproteobacteria</taxon>
        <taxon>Neisseriales</taxon>
        <taxon>Chitinibacteraceae</taxon>
        <taxon>Iodobacter</taxon>
    </lineage>
</organism>
<dbReference type="EMBL" id="UGHR01000001">
    <property type="protein sequence ID" value="STQ89864.1"/>
    <property type="molecule type" value="Genomic_DNA"/>
</dbReference>
<dbReference type="EMBL" id="SMBT01000014">
    <property type="protein sequence ID" value="TCU82650.1"/>
    <property type="molecule type" value="Genomic_DNA"/>
</dbReference>
<feature type="domain" description="DUF4034" evidence="2">
    <location>
        <begin position="35"/>
        <end position="144"/>
    </location>
</feature>
<protein>
    <submittedName>
        <fullName evidence="4">Uncharacterized protein DUF4034</fullName>
    </submittedName>
</protein>
<reference evidence="4 6" key="2">
    <citation type="submission" date="2019-03" db="EMBL/GenBank/DDBJ databases">
        <title>Genomic Encyclopedia of Type Strains, Phase IV (KMG-IV): sequencing the most valuable type-strain genomes for metagenomic binning, comparative biology and taxonomic classification.</title>
        <authorList>
            <person name="Goeker M."/>
        </authorList>
    </citation>
    <scope>NUCLEOTIDE SEQUENCE [LARGE SCALE GENOMIC DNA]</scope>
    <source>
        <strain evidence="4 6">DSM 3764</strain>
    </source>
</reference>
<dbReference type="Pfam" id="PF13226">
    <property type="entry name" value="DUF4034"/>
    <property type="match status" value="1"/>
</dbReference>
<keyword evidence="6" id="KW-1185">Reference proteome</keyword>
<proteinExistence type="predicted"/>
<dbReference type="AlphaFoldDB" id="A0A377Q3R8"/>
<evidence type="ECO:0000313" key="6">
    <source>
        <dbReference type="Proteomes" id="UP000295794"/>
    </source>
</evidence>
<dbReference type="Proteomes" id="UP000295794">
    <property type="component" value="Unassembled WGS sequence"/>
</dbReference>
<reference evidence="3 5" key="1">
    <citation type="submission" date="2018-06" db="EMBL/GenBank/DDBJ databases">
        <authorList>
            <consortium name="Pathogen Informatics"/>
            <person name="Doyle S."/>
        </authorList>
    </citation>
    <scope>NUCLEOTIDE SEQUENCE [LARGE SCALE GENOMIC DNA]</scope>
    <source>
        <strain evidence="3 5">NCTC11159</strain>
    </source>
</reference>
<dbReference type="OrthoDB" id="8099246at2"/>
<gene>
    <name evidence="4" type="ORF">EV682_11422</name>
    <name evidence="3" type="ORF">NCTC11159_00915</name>
</gene>
<dbReference type="Proteomes" id="UP000255108">
    <property type="component" value="Unassembled WGS sequence"/>
</dbReference>
<accession>A0A377Q3R8</accession>
<dbReference type="RefSeq" id="WP_115226264.1">
    <property type="nucleotide sequence ID" value="NZ_CAWOLO010000014.1"/>
</dbReference>
<keyword evidence="1" id="KW-0732">Signal</keyword>
<evidence type="ECO:0000259" key="2">
    <source>
        <dbReference type="Pfam" id="PF13226"/>
    </source>
</evidence>
<dbReference type="InterPro" id="IPR025115">
    <property type="entry name" value="DUF4034"/>
</dbReference>
<evidence type="ECO:0000313" key="3">
    <source>
        <dbReference type="EMBL" id="STQ89864.1"/>
    </source>
</evidence>
<name>A0A377Q3R8_9NEIS</name>